<feature type="transmembrane region" description="Helical" evidence="1">
    <location>
        <begin position="313"/>
        <end position="331"/>
    </location>
</feature>
<sequence>MANTTTPSTLATATLGKGEQREAVDEAWIREIKMISYQVLMPVIVVLGVTINAFGLYLLRKPRMRALQCTMNLELLFGLNVAILLVNIGSITTTDGCELQSYAVALYFAHPCFTAFYAMRLFSHYVVVWLCCDRFLALWCFNLFRQMQQPRVMKLRLILTGLFCIGLQMKYFLDVEVLCMTVSDEGIVEVTNGTQLCEQGYWFIHNIYQEIEDGDTGRNVMMMVIIALGLVVPVVLVLVFSVGIVVGMVRRRIQSIAATTSTLQQAYSAIYITLALALVFFINIMLTVVYAIIYTENTKSCYASSRKEVFRAATHLLVLAEHLTLTLFLVLNQTFREELRTLLHTIKGSLCNALNCLTLTVCPSRRTRSATLNTRAVTVFHNILEGPQISPSRGETVHGAPSHN</sequence>
<accession>A0A5B7F756</accession>
<proteinExistence type="predicted"/>
<dbReference type="AlphaFoldDB" id="A0A5B7F756"/>
<dbReference type="Gene3D" id="1.20.1070.10">
    <property type="entry name" value="Rhodopsin 7-helix transmembrane proteins"/>
    <property type="match status" value="1"/>
</dbReference>
<keyword evidence="1" id="KW-0812">Transmembrane</keyword>
<name>A0A5B7F756_PORTR</name>
<evidence type="ECO:0000256" key="1">
    <source>
        <dbReference type="SAM" id="Phobius"/>
    </source>
</evidence>
<feature type="transmembrane region" description="Helical" evidence="1">
    <location>
        <begin position="125"/>
        <end position="144"/>
    </location>
</feature>
<keyword evidence="3" id="KW-1185">Reference proteome</keyword>
<evidence type="ECO:0000313" key="2">
    <source>
        <dbReference type="EMBL" id="MPC41156.1"/>
    </source>
</evidence>
<dbReference type="OrthoDB" id="6371730at2759"/>
<protein>
    <recommendedName>
        <fullName evidence="4">G-protein coupled receptors family 1 profile domain-containing protein</fullName>
    </recommendedName>
</protein>
<organism evidence="2 3">
    <name type="scientific">Portunus trituberculatus</name>
    <name type="common">Swimming crab</name>
    <name type="synonym">Neptunus trituberculatus</name>
    <dbReference type="NCBI Taxonomy" id="210409"/>
    <lineage>
        <taxon>Eukaryota</taxon>
        <taxon>Metazoa</taxon>
        <taxon>Ecdysozoa</taxon>
        <taxon>Arthropoda</taxon>
        <taxon>Crustacea</taxon>
        <taxon>Multicrustacea</taxon>
        <taxon>Malacostraca</taxon>
        <taxon>Eumalacostraca</taxon>
        <taxon>Eucarida</taxon>
        <taxon>Decapoda</taxon>
        <taxon>Pleocyemata</taxon>
        <taxon>Brachyura</taxon>
        <taxon>Eubrachyura</taxon>
        <taxon>Portunoidea</taxon>
        <taxon>Portunidae</taxon>
        <taxon>Portuninae</taxon>
        <taxon>Portunus</taxon>
    </lineage>
</organism>
<dbReference type="EMBL" id="VSRR010004947">
    <property type="protein sequence ID" value="MPC41156.1"/>
    <property type="molecule type" value="Genomic_DNA"/>
</dbReference>
<reference evidence="2 3" key="1">
    <citation type="submission" date="2019-05" db="EMBL/GenBank/DDBJ databases">
        <title>Another draft genome of Portunus trituberculatus and its Hox gene families provides insights of decapod evolution.</title>
        <authorList>
            <person name="Jeong J.-H."/>
            <person name="Song I."/>
            <person name="Kim S."/>
            <person name="Choi T."/>
            <person name="Kim D."/>
            <person name="Ryu S."/>
            <person name="Kim W."/>
        </authorList>
    </citation>
    <scope>NUCLEOTIDE SEQUENCE [LARGE SCALE GENOMIC DNA]</scope>
    <source>
        <tissue evidence="2">Muscle</tissue>
    </source>
</reference>
<dbReference type="PANTHER" id="PTHR46641">
    <property type="entry name" value="FMRFAMIDE RECEPTOR-RELATED"/>
    <property type="match status" value="1"/>
</dbReference>
<feature type="transmembrane region" description="Helical" evidence="1">
    <location>
        <begin position="156"/>
        <end position="173"/>
    </location>
</feature>
<dbReference type="Proteomes" id="UP000324222">
    <property type="component" value="Unassembled WGS sequence"/>
</dbReference>
<feature type="transmembrane region" description="Helical" evidence="1">
    <location>
        <begin position="39"/>
        <end position="59"/>
    </location>
</feature>
<evidence type="ECO:0008006" key="4">
    <source>
        <dbReference type="Google" id="ProtNLM"/>
    </source>
</evidence>
<evidence type="ECO:0000313" key="3">
    <source>
        <dbReference type="Proteomes" id="UP000324222"/>
    </source>
</evidence>
<feature type="transmembrane region" description="Helical" evidence="1">
    <location>
        <begin position="71"/>
        <end position="89"/>
    </location>
</feature>
<feature type="transmembrane region" description="Helical" evidence="1">
    <location>
        <begin position="220"/>
        <end position="249"/>
    </location>
</feature>
<gene>
    <name evidence="2" type="ORF">E2C01_034741</name>
</gene>
<keyword evidence="1" id="KW-0472">Membrane</keyword>
<dbReference type="InterPro" id="IPR052954">
    <property type="entry name" value="GPCR-Ligand_Int"/>
</dbReference>
<keyword evidence="1" id="KW-1133">Transmembrane helix</keyword>
<comment type="caution">
    <text evidence="2">The sequence shown here is derived from an EMBL/GenBank/DDBJ whole genome shotgun (WGS) entry which is preliminary data.</text>
</comment>
<feature type="transmembrane region" description="Helical" evidence="1">
    <location>
        <begin position="270"/>
        <end position="293"/>
    </location>
</feature>
<dbReference type="SUPFAM" id="SSF81321">
    <property type="entry name" value="Family A G protein-coupled receptor-like"/>
    <property type="match status" value="1"/>
</dbReference>